<sequence>MLCFGICCDSSLLVTCSLVIFRLMQVLGATRNGAAIKSFSTSYSPPTTFFSALTRSSRVLATMAMFIYTKDGKSSGYGFTSRSKINSVSNTTWKQLAR</sequence>
<evidence type="ECO:0000313" key="1">
    <source>
        <dbReference type="EMBL" id="OUC96048.1"/>
    </source>
</evidence>
<dbReference type="EMBL" id="NGFP01000066">
    <property type="protein sequence ID" value="OUC96048.1"/>
    <property type="molecule type" value="Genomic_DNA"/>
</dbReference>
<protein>
    <submittedName>
        <fullName evidence="1">Uncharacterized protein</fullName>
    </submittedName>
</protein>
<comment type="caution">
    <text evidence="1">The sequence shown here is derived from an EMBL/GenBank/DDBJ whole genome shotgun (WGS) entry which is preliminary data.</text>
</comment>
<evidence type="ECO:0000313" key="2">
    <source>
        <dbReference type="Proteomes" id="UP000194761"/>
    </source>
</evidence>
<gene>
    <name evidence="1" type="ORF">CA984_16345</name>
</gene>
<name>A0A243RM66_9ACTN</name>
<proteinExistence type="predicted"/>
<reference evidence="1 2" key="1">
    <citation type="submission" date="2017-05" db="EMBL/GenBank/DDBJ databases">
        <title>Biotechnological potential of actinobacteria isolated from South African environments.</title>
        <authorList>
            <person name="Le Roes-Hill M."/>
            <person name="Prins A."/>
            <person name="Durrell K.A."/>
        </authorList>
    </citation>
    <scope>NUCLEOTIDE SEQUENCE [LARGE SCALE GENOMIC DNA]</scope>
    <source>
        <strain evidence="1">M26</strain>
    </source>
</reference>
<keyword evidence="2" id="KW-1185">Reference proteome</keyword>
<dbReference type="Proteomes" id="UP000194761">
    <property type="component" value="Unassembled WGS sequence"/>
</dbReference>
<accession>A0A243RM66</accession>
<organism evidence="1 2">
    <name type="scientific">Streptosporangium minutum</name>
    <dbReference type="NCBI Taxonomy" id="569862"/>
    <lineage>
        <taxon>Bacteria</taxon>
        <taxon>Bacillati</taxon>
        <taxon>Actinomycetota</taxon>
        <taxon>Actinomycetes</taxon>
        <taxon>Streptosporangiales</taxon>
        <taxon>Streptosporangiaceae</taxon>
        <taxon>Streptosporangium</taxon>
    </lineage>
</organism>
<dbReference type="AlphaFoldDB" id="A0A243RM66"/>